<dbReference type="Gene3D" id="1.10.390.40">
    <property type="match status" value="1"/>
</dbReference>
<dbReference type="SUPFAM" id="SSF52540">
    <property type="entry name" value="P-loop containing nucleoside triphosphate hydrolases"/>
    <property type="match status" value="1"/>
</dbReference>
<keyword evidence="3" id="KW-0969">Cilium</keyword>
<dbReference type="Pfam" id="PF00437">
    <property type="entry name" value="T2SSE"/>
    <property type="match status" value="1"/>
</dbReference>
<dbReference type="AlphaFoldDB" id="A0A520KF31"/>
<comment type="similarity">
    <text evidence="1">Belongs to the GSP E family.</text>
</comment>
<keyword evidence="3" id="KW-0966">Cell projection</keyword>
<accession>A0A520KF31</accession>
<protein>
    <submittedName>
        <fullName evidence="3">Flagellar protein FlaI</fullName>
    </submittedName>
</protein>
<dbReference type="Proteomes" id="UP000316080">
    <property type="component" value="Unassembled WGS sequence"/>
</dbReference>
<evidence type="ECO:0000313" key="6">
    <source>
        <dbReference type="Proteomes" id="UP000317265"/>
    </source>
</evidence>
<dbReference type="PANTHER" id="PTHR30486">
    <property type="entry name" value="TWITCHING MOTILITY PROTEIN PILT"/>
    <property type="match status" value="1"/>
</dbReference>
<evidence type="ECO:0000313" key="5">
    <source>
        <dbReference type="Proteomes" id="UP000316080"/>
    </source>
</evidence>
<evidence type="ECO:0000259" key="2">
    <source>
        <dbReference type="Pfam" id="PF00437"/>
    </source>
</evidence>
<sequence length="553" mass="63165">MRLSLKIPSLKISLPLKKVIEDTEARLIEMGKPNNLEEAINQCPYLKEYLDKLKNKPNYISTLSYGVKFGEQVNIIYPLGRGIFVHIETGEKRLYNVIEPPKQDPKILEEVEAAIALLITNKEKVEGNKVDILVKLYREALKKGKLKLKGDTNWVLYYFLREKVGHGFLDPFLLDDWLEDISIPGGGRVFVYHKLFGYLETNVIVEKTEVDRLLRSLAERYGKVLSFSNPIVDLHLPDGSRFNIVFGEDISLRGSNFTIRKFSKEPISIAQLIKWKTLSAEMAAYLWLLIEAGISFFVCGETASGKTTTLNALTAFIKPNAKIVSIEETPEVNVPHKNWVREVTRLHTGSPVTMFDLVKAALRQRPDYIIIGEIRGEEGRVAFQAIETGHPVISTMHAGNLPQLFQRLTSDPINVPKSHVDSLNLVLFQARIERKHKFIRRVTSINEIIGFSSESGQLNFLQTFTYDFDADEHRFSGSSFLLEAKVLPLKGMDISNLDKLYYEMKMRAEILTWLSENDPSYDSVWKTVITVDNYGVDYVYDRIKRGLKPWNES</sequence>
<proteinExistence type="inferred from homology"/>
<dbReference type="CDD" id="cd01130">
    <property type="entry name" value="VirB11-like_ATPase"/>
    <property type="match status" value="1"/>
</dbReference>
<dbReference type="GO" id="GO:0016887">
    <property type="term" value="F:ATP hydrolysis activity"/>
    <property type="evidence" value="ECO:0007669"/>
    <property type="project" value="InterPro"/>
</dbReference>
<dbReference type="Gene3D" id="3.40.50.300">
    <property type="entry name" value="P-loop containing nucleotide triphosphate hydrolases"/>
    <property type="match status" value="1"/>
</dbReference>
<dbReference type="InterPro" id="IPR027417">
    <property type="entry name" value="P-loop_NTPase"/>
</dbReference>
<keyword evidence="3" id="KW-0282">Flagellum</keyword>
<name>A0A520KF31_9CREN</name>
<dbReference type="EMBL" id="QNVI01000021">
    <property type="protein sequence ID" value="TDA39714.1"/>
    <property type="molecule type" value="Genomic_DNA"/>
</dbReference>
<reference evidence="3 5" key="2">
    <citation type="journal article" date="2019" name="Nat. Microbiol.">
        <title>Wide diversity of methane and short-chain alkane metabolisms in uncultured archaea.</title>
        <authorList>
            <person name="Borrel G."/>
            <person name="Adam P.S."/>
            <person name="McKay L.J."/>
            <person name="Chen L.X."/>
            <person name="Sierra-Garcia I.N."/>
            <person name="Sieber C.M."/>
            <person name="Letourneur Q."/>
            <person name="Ghozlane A."/>
            <person name="Andersen G.L."/>
            <person name="Li W.J."/>
            <person name="Hallam S.J."/>
            <person name="Muyzer G."/>
            <person name="de Oliveira V.M."/>
            <person name="Inskeep W.P."/>
            <person name="Banfield J.F."/>
            <person name="Gribaldo S."/>
        </authorList>
    </citation>
    <scope>NUCLEOTIDE SEQUENCE [LARGE SCALE GENOMIC DNA]</scope>
    <source>
        <strain evidence="3">Verst-YHS</strain>
    </source>
</reference>
<dbReference type="Gene3D" id="3.30.450.370">
    <property type="match status" value="1"/>
</dbReference>
<organism evidence="3 5">
    <name type="scientific">Thermoproteota archaeon</name>
    <dbReference type="NCBI Taxonomy" id="2056631"/>
    <lineage>
        <taxon>Archaea</taxon>
        <taxon>Thermoproteota</taxon>
    </lineage>
</organism>
<comment type="caution">
    <text evidence="3">The sequence shown here is derived from an EMBL/GenBank/DDBJ whole genome shotgun (WGS) entry which is preliminary data.</text>
</comment>
<reference evidence="4 6" key="1">
    <citation type="journal article" date="2019" name="Nat. Microbiol.">
        <title>Expanding anaerobic alkane metabolism in the domain of Archaea.</title>
        <authorList>
            <person name="Wang Y."/>
            <person name="Wegener G."/>
            <person name="Hou J."/>
            <person name="Wang F."/>
            <person name="Xiao X."/>
        </authorList>
    </citation>
    <scope>NUCLEOTIDE SEQUENCE [LARGE SCALE GENOMIC DNA]</scope>
    <source>
        <strain evidence="4">WYZ-LMO11</strain>
    </source>
</reference>
<evidence type="ECO:0000256" key="1">
    <source>
        <dbReference type="ARBA" id="ARBA00006611"/>
    </source>
</evidence>
<dbReference type="EMBL" id="RXIH01000034">
    <property type="protein sequence ID" value="RZN55850.1"/>
    <property type="molecule type" value="Genomic_DNA"/>
</dbReference>
<dbReference type="Proteomes" id="UP000317265">
    <property type="component" value="Unassembled WGS sequence"/>
</dbReference>
<dbReference type="PANTHER" id="PTHR30486:SF14">
    <property type="entry name" value="FLAGELLA ACCESSORY PROTEIN I"/>
    <property type="match status" value="1"/>
</dbReference>
<evidence type="ECO:0000313" key="4">
    <source>
        <dbReference type="EMBL" id="TDA39714.1"/>
    </source>
</evidence>
<dbReference type="InterPro" id="IPR050921">
    <property type="entry name" value="T4SS_GSP_E_ATPase"/>
</dbReference>
<gene>
    <name evidence="4" type="ORF">DSO09_01860</name>
    <name evidence="3" type="ORF">EF809_04350</name>
</gene>
<feature type="domain" description="Bacterial type II secretion system protein E" evidence="2">
    <location>
        <begin position="227"/>
        <end position="410"/>
    </location>
</feature>
<dbReference type="InterPro" id="IPR001482">
    <property type="entry name" value="T2SS/T4SS_dom"/>
</dbReference>
<evidence type="ECO:0000313" key="3">
    <source>
        <dbReference type="EMBL" id="RZN55850.1"/>
    </source>
</evidence>